<keyword evidence="2" id="KW-1185">Reference proteome</keyword>
<proteinExistence type="predicted"/>
<name>A0ACC0YRV5_9ROSI</name>
<dbReference type="EMBL" id="CM047740">
    <property type="protein sequence ID" value="KAJ0040331.1"/>
    <property type="molecule type" value="Genomic_DNA"/>
</dbReference>
<gene>
    <name evidence="1" type="ORF">Pint_27975</name>
</gene>
<evidence type="ECO:0000313" key="2">
    <source>
        <dbReference type="Proteomes" id="UP001163603"/>
    </source>
</evidence>
<sequence length="56" mass="6573">MTVRTQYVFIKLGKFKRLSYERKSGDTMFTILVGIKSEYAFCCILLAIHFEFDLLS</sequence>
<dbReference type="Proteomes" id="UP001163603">
    <property type="component" value="Chromosome 5"/>
</dbReference>
<accession>A0ACC0YRV5</accession>
<reference evidence="2" key="1">
    <citation type="journal article" date="2023" name="G3 (Bethesda)">
        <title>Genome assembly and association tests identify interacting loci associated with vigor, precocity, and sex in interspecific pistachio rootstocks.</title>
        <authorList>
            <person name="Palmer W."/>
            <person name="Jacygrad E."/>
            <person name="Sagayaradj S."/>
            <person name="Cavanaugh K."/>
            <person name="Han R."/>
            <person name="Bertier L."/>
            <person name="Beede B."/>
            <person name="Kafkas S."/>
            <person name="Golino D."/>
            <person name="Preece J."/>
            <person name="Michelmore R."/>
        </authorList>
    </citation>
    <scope>NUCLEOTIDE SEQUENCE [LARGE SCALE GENOMIC DNA]</scope>
</reference>
<evidence type="ECO:0000313" key="1">
    <source>
        <dbReference type="EMBL" id="KAJ0040331.1"/>
    </source>
</evidence>
<comment type="caution">
    <text evidence="1">The sequence shown here is derived from an EMBL/GenBank/DDBJ whole genome shotgun (WGS) entry which is preliminary data.</text>
</comment>
<organism evidence="1 2">
    <name type="scientific">Pistacia integerrima</name>
    <dbReference type="NCBI Taxonomy" id="434235"/>
    <lineage>
        <taxon>Eukaryota</taxon>
        <taxon>Viridiplantae</taxon>
        <taxon>Streptophyta</taxon>
        <taxon>Embryophyta</taxon>
        <taxon>Tracheophyta</taxon>
        <taxon>Spermatophyta</taxon>
        <taxon>Magnoliopsida</taxon>
        <taxon>eudicotyledons</taxon>
        <taxon>Gunneridae</taxon>
        <taxon>Pentapetalae</taxon>
        <taxon>rosids</taxon>
        <taxon>malvids</taxon>
        <taxon>Sapindales</taxon>
        <taxon>Anacardiaceae</taxon>
        <taxon>Pistacia</taxon>
    </lineage>
</organism>
<protein>
    <submittedName>
        <fullName evidence="1">Uncharacterized protein</fullName>
    </submittedName>
</protein>